<evidence type="ECO:0000259" key="1">
    <source>
        <dbReference type="Pfam" id="PF08349"/>
    </source>
</evidence>
<name>A0A5C1QD09_9SPIO</name>
<gene>
    <name evidence="2" type="ORF">EW093_15045</name>
</gene>
<dbReference type="InterPro" id="IPR013560">
    <property type="entry name" value="DUF1722"/>
</dbReference>
<feature type="domain" description="DUF1722" evidence="1">
    <location>
        <begin position="194"/>
        <end position="310"/>
    </location>
</feature>
<dbReference type="Pfam" id="PF04463">
    <property type="entry name" value="2-thiour_desulf"/>
    <property type="match status" value="1"/>
</dbReference>
<dbReference type="OrthoDB" id="9797779at2"/>
<dbReference type="InterPro" id="IPR017087">
    <property type="entry name" value="UCP037004"/>
</dbReference>
<evidence type="ECO:0000313" key="2">
    <source>
        <dbReference type="EMBL" id="QEN05955.1"/>
    </source>
</evidence>
<organism evidence="2 3">
    <name type="scientific">Thiospirochaeta perfilievii</name>
    <dbReference type="NCBI Taxonomy" id="252967"/>
    <lineage>
        <taxon>Bacteria</taxon>
        <taxon>Pseudomonadati</taxon>
        <taxon>Spirochaetota</taxon>
        <taxon>Spirochaetia</taxon>
        <taxon>Spirochaetales</taxon>
        <taxon>Spirochaetaceae</taxon>
        <taxon>Thiospirochaeta</taxon>
    </lineage>
</organism>
<reference evidence="2 3" key="2">
    <citation type="submission" date="2019-09" db="EMBL/GenBank/DDBJ databases">
        <title>Complete Genome Sequence and Methylome Analysis of free living Spirochaetas.</title>
        <authorList>
            <person name="Leshcheva N."/>
            <person name="Mikheeva N."/>
        </authorList>
    </citation>
    <scope>NUCLEOTIDE SEQUENCE [LARGE SCALE GENOMIC DNA]</scope>
    <source>
        <strain evidence="2 3">P</strain>
    </source>
</reference>
<dbReference type="InterPro" id="IPR007553">
    <property type="entry name" value="2-thiour_desulf"/>
</dbReference>
<reference evidence="2 3" key="1">
    <citation type="submission" date="2019-02" db="EMBL/GenBank/DDBJ databases">
        <authorList>
            <person name="Fomenkov A."/>
            <person name="Dubinina G."/>
            <person name="Grabovich M."/>
            <person name="Vincze T."/>
            <person name="Roberts R.J."/>
        </authorList>
    </citation>
    <scope>NUCLEOTIDE SEQUENCE [LARGE SCALE GENOMIC DNA]</scope>
    <source>
        <strain evidence="2 3">P</strain>
    </source>
</reference>
<proteinExistence type="predicted"/>
<dbReference type="AlphaFoldDB" id="A0A5C1QD09"/>
<dbReference type="Proteomes" id="UP000323824">
    <property type="component" value="Chromosome"/>
</dbReference>
<dbReference type="Pfam" id="PF08349">
    <property type="entry name" value="DUF1722"/>
    <property type="match status" value="1"/>
</dbReference>
<protein>
    <submittedName>
        <fullName evidence="2">DUF1722 domain-containing protein</fullName>
    </submittedName>
</protein>
<evidence type="ECO:0000313" key="3">
    <source>
        <dbReference type="Proteomes" id="UP000323824"/>
    </source>
</evidence>
<sequence length="319" mass="37009">MVINEFVKPKVGISTCLLGEAVRYNGGHKLDHYIRDTLGKFVDFVPICPEVEAGFGTPREALHLHETENGVVMLTEKSKEDLTEKMTSWSRNKLKEIEDIELCGYIFKSKSPSCGVYRARIQREEKGVNLNGRGLFAQEFISAYPQLIVEEEGRLHDPVIRDNFIQNIFINHRWNELNKNRSIRGLMKFHESLKYSLMSHSPRILKEMGPIVANSNKIDTDEVFDLYKVKLVEALKELSDKKKNKNVLDHIMGYFKNNLDKSEKAELKEVINNYYNGLLPIIVPITLLNHYVKKYDDIYLQGQFYLNPHPLELMLRNHV</sequence>
<dbReference type="PIRSF" id="PIRSF037004">
    <property type="entry name" value="UCP037004"/>
    <property type="match status" value="1"/>
</dbReference>
<dbReference type="KEGG" id="sper:EW093_15045"/>
<accession>A0A5C1QD09</accession>
<dbReference type="PANTHER" id="PTHR30087">
    <property type="entry name" value="INNER MEMBRANE PROTEIN"/>
    <property type="match status" value="1"/>
</dbReference>
<dbReference type="EMBL" id="CP035807">
    <property type="protein sequence ID" value="QEN05955.1"/>
    <property type="molecule type" value="Genomic_DNA"/>
</dbReference>
<keyword evidence="3" id="KW-1185">Reference proteome</keyword>
<dbReference type="PANTHER" id="PTHR30087:SF0">
    <property type="entry name" value="INNER MEMBRANE PROTEIN"/>
    <property type="match status" value="1"/>
</dbReference>